<evidence type="ECO:0000313" key="9">
    <source>
        <dbReference type="Proteomes" id="UP001162640"/>
    </source>
</evidence>
<evidence type="ECO:0000256" key="6">
    <source>
        <dbReference type="SAM" id="MobiDB-lite"/>
    </source>
</evidence>
<feature type="region of interest" description="Disordered" evidence="6">
    <location>
        <begin position="1"/>
        <end position="21"/>
    </location>
</feature>
<accession>A0A9W6ZZR1</accession>
<feature type="transmembrane region" description="Helical" evidence="7">
    <location>
        <begin position="230"/>
        <end position="254"/>
    </location>
</feature>
<gene>
    <name evidence="8" type="ORF">TL16_g03019</name>
</gene>
<proteinExistence type="inferred from homology"/>
<evidence type="ECO:0000256" key="7">
    <source>
        <dbReference type="SAM" id="Phobius"/>
    </source>
</evidence>
<sequence length="362" mass="40157">MNPNPTYTPVPASDDSDDIEMQGLLAPSNNHNPNSNVKHLTIPNNQPTLLQRLDDHVNVKVLNRIWGPYLEFIVRLMLVSTFLDDSLRTISTFSEHTAEVGELGLKWLSSPGLINVMATATLLIGLLAQTVGSLCLLKLFYTDGATKALVLWMIAQPMLYRQLSNFEFVAESLSLVGGLLMLRAHVINTVGARTKLFGRLLLPAMYVYYAGNFLYSALVEEETSSLANYVASLSIFLVNTLVFIGLLIGSALVATGLRSRMVALLLALVNLVFVFYQHPFFLFISFKDGTWVYDEDMPLPNVALPEDISVGDFELSQIYQLHRYYYFLGLSNSGALLLLAQFGPGEIAVQKDEVILPTRAQD</sequence>
<comment type="similarity">
    <text evidence="2">Belongs to the SURF4 family.</text>
</comment>
<evidence type="ECO:0000313" key="8">
    <source>
        <dbReference type="EMBL" id="GMH60292.1"/>
    </source>
</evidence>
<evidence type="ECO:0000256" key="3">
    <source>
        <dbReference type="ARBA" id="ARBA00022692"/>
    </source>
</evidence>
<evidence type="ECO:0000256" key="4">
    <source>
        <dbReference type="ARBA" id="ARBA00022989"/>
    </source>
</evidence>
<dbReference type="Pfam" id="PF02077">
    <property type="entry name" value="SURF4"/>
    <property type="match status" value="1"/>
</dbReference>
<name>A0A9W6ZZR1_9STRA</name>
<evidence type="ECO:0000256" key="1">
    <source>
        <dbReference type="ARBA" id="ARBA00004141"/>
    </source>
</evidence>
<reference evidence="9" key="1">
    <citation type="journal article" date="2023" name="Commun. Biol.">
        <title>Genome analysis of Parmales, the sister group of diatoms, reveals the evolutionary specialization of diatoms from phago-mixotrophs to photoautotrophs.</title>
        <authorList>
            <person name="Ban H."/>
            <person name="Sato S."/>
            <person name="Yoshikawa S."/>
            <person name="Yamada K."/>
            <person name="Nakamura Y."/>
            <person name="Ichinomiya M."/>
            <person name="Sato N."/>
            <person name="Blanc-Mathieu R."/>
            <person name="Endo H."/>
            <person name="Kuwata A."/>
            <person name="Ogata H."/>
        </authorList>
    </citation>
    <scope>NUCLEOTIDE SEQUENCE [LARGE SCALE GENOMIC DNA]</scope>
</reference>
<protein>
    <submittedName>
        <fullName evidence="8">Uncharacterized protein</fullName>
    </submittedName>
</protein>
<evidence type="ECO:0000256" key="2">
    <source>
        <dbReference type="ARBA" id="ARBA00006945"/>
    </source>
</evidence>
<evidence type="ECO:0000256" key="5">
    <source>
        <dbReference type="ARBA" id="ARBA00023136"/>
    </source>
</evidence>
<dbReference type="InterPro" id="IPR002995">
    <property type="entry name" value="Surf4"/>
</dbReference>
<dbReference type="GO" id="GO:0016020">
    <property type="term" value="C:membrane"/>
    <property type="evidence" value="ECO:0007669"/>
    <property type="project" value="UniProtKB-SubCell"/>
</dbReference>
<dbReference type="EMBL" id="BLQM01000077">
    <property type="protein sequence ID" value="GMH60292.1"/>
    <property type="molecule type" value="Genomic_DNA"/>
</dbReference>
<comment type="subcellular location">
    <subcellularLocation>
        <location evidence="1">Membrane</location>
        <topology evidence="1">Multi-pass membrane protein</topology>
    </subcellularLocation>
</comment>
<feature type="transmembrane region" description="Helical" evidence="7">
    <location>
        <begin position="113"/>
        <end position="137"/>
    </location>
</feature>
<feature type="transmembrane region" description="Helical" evidence="7">
    <location>
        <begin position="261"/>
        <end position="284"/>
    </location>
</feature>
<comment type="caution">
    <text evidence="8">The sequence shown here is derived from an EMBL/GenBank/DDBJ whole genome shotgun (WGS) entry which is preliminary data.</text>
</comment>
<feature type="transmembrane region" description="Helical" evidence="7">
    <location>
        <begin position="196"/>
        <end position="218"/>
    </location>
</feature>
<dbReference type="Proteomes" id="UP001162640">
    <property type="component" value="Unassembled WGS sequence"/>
</dbReference>
<organism evidence="8 9">
    <name type="scientific">Triparma laevis f. inornata</name>
    <dbReference type="NCBI Taxonomy" id="1714386"/>
    <lineage>
        <taxon>Eukaryota</taxon>
        <taxon>Sar</taxon>
        <taxon>Stramenopiles</taxon>
        <taxon>Ochrophyta</taxon>
        <taxon>Bolidophyceae</taxon>
        <taxon>Parmales</taxon>
        <taxon>Triparmaceae</taxon>
        <taxon>Triparma</taxon>
    </lineage>
</organism>
<keyword evidence="4 7" id="KW-1133">Transmembrane helix</keyword>
<keyword evidence="5 7" id="KW-0472">Membrane</keyword>
<dbReference type="AlphaFoldDB" id="A0A9W6ZZR1"/>
<keyword evidence="3 7" id="KW-0812">Transmembrane</keyword>